<protein>
    <recommendedName>
        <fullName evidence="3">Proteasome assembly chaperone 3</fullName>
    </recommendedName>
</protein>
<name>A0A1V8SEZ7_9PEZI</name>
<dbReference type="Gene3D" id="3.30.230.100">
    <property type="match status" value="1"/>
</dbReference>
<dbReference type="AlphaFoldDB" id="A0A1V8SEZ7"/>
<evidence type="ECO:0000313" key="2">
    <source>
        <dbReference type="Proteomes" id="UP000192596"/>
    </source>
</evidence>
<evidence type="ECO:0000313" key="1">
    <source>
        <dbReference type="EMBL" id="OQN97659.1"/>
    </source>
</evidence>
<dbReference type="Proteomes" id="UP000192596">
    <property type="component" value="Unassembled WGS sequence"/>
</dbReference>
<reference evidence="2" key="1">
    <citation type="submission" date="2017-03" db="EMBL/GenBank/DDBJ databases">
        <title>Genomes of endolithic fungi from Antarctica.</title>
        <authorList>
            <person name="Coleine C."/>
            <person name="Masonjones S."/>
            <person name="Stajich J.E."/>
        </authorList>
    </citation>
    <scope>NUCLEOTIDE SEQUENCE [LARGE SCALE GENOMIC DNA]</scope>
    <source>
        <strain evidence="2">CCFEE 5527</strain>
    </source>
</reference>
<sequence>MAAGAPRAPTANGTHSAASAKPIQLAVTLPSNPQTKVHLHLTLTPTTLLLHSTTTSPETPSSSAALGSFVYALPDRYNPSQPLSTPLYTIPNTVDFTTRLAKVLVRKTGKACYVSWSGDLTGGVMGGSVEEEMEVFKVIVEAVVAEVGKGAAG</sequence>
<accession>A0A1V8SEZ7</accession>
<organism evidence="1 2">
    <name type="scientific">Cryoendolithus antarcticus</name>
    <dbReference type="NCBI Taxonomy" id="1507870"/>
    <lineage>
        <taxon>Eukaryota</taxon>
        <taxon>Fungi</taxon>
        <taxon>Dikarya</taxon>
        <taxon>Ascomycota</taxon>
        <taxon>Pezizomycotina</taxon>
        <taxon>Dothideomycetes</taxon>
        <taxon>Dothideomycetidae</taxon>
        <taxon>Cladosporiales</taxon>
        <taxon>Cladosporiaceae</taxon>
        <taxon>Cryoendolithus</taxon>
    </lineage>
</organism>
<keyword evidence="2" id="KW-1185">Reference proteome</keyword>
<evidence type="ECO:0008006" key="3">
    <source>
        <dbReference type="Google" id="ProtNLM"/>
    </source>
</evidence>
<dbReference type="Pfam" id="PF16093">
    <property type="entry name" value="PAC4"/>
    <property type="match status" value="1"/>
</dbReference>
<dbReference type="GO" id="GO:0043248">
    <property type="term" value="P:proteasome assembly"/>
    <property type="evidence" value="ECO:0007669"/>
    <property type="project" value="InterPro"/>
</dbReference>
<proteinExistence type="predicted"/>
<dbReference type="OrthoDB" id="5407417at2759"/>
<dbReference type="InParanoid" id="A0A1V8SEZ7"/>
<comment type="caution">
    <text evidence="1">The sequence shown here is derived from an EMBL/GenBank/DDBJ whole genome shotgun (WGS) entry which is preliminary data.</text>
</comment>
<dbReference type="EMBL" id="NAJO01000052">
    <property type="protein sequence ID" value="OQN97659.1"/>
    <property type="molecule type" value="Genomic_DNA"/>
</dbReference>
<dbReference type="InterPro" id="IPR032157">
    <property type="entry name" value="PAC4"/>
</dbReference>
<gene>
    <name evidence="1" type="ORF">B0A48_16523</name>
</gene>